<organism evidence="3">
    <name type="scientific">Colletotrichum graminicola (strain M1.001 / M2 / FGSC 10212)</name>
    <name type="common">Maize anthracnose fungus</name>
    <name type="synonym">Glomerella graminicola</name>
    <dbReference type="NCBI Taxonomy" id="645133"/>
    <lineage>
        <taxon>Eukaryota</taxon>
        <taxon>Fungi</taxon>
        <taxon>Dikarya</taxon>
        <taxon>Ascomycota</taxon>
        <taxon>Pezizomycotina</taxon>
        <taxon>Sordariomycetes</taxon>
        <taxon>Hypocreomycetidae</taxon>
        <taxon>Glomerellales</taxon>
        <taxon>Glomerellaceae</taxon>
        <taxon>Colletotrichum</taxon>
        <taxon>Colletotrichum graminicola species complex</taxon>
    </lineage>
</organism>
<dbReference type="EMBL" id="GG697415">
    <property type="protein sequence ID" value="EFQ36229.1"/>
    <property type="molecule type" value="Genomic_DNA"/>
</dbReference>
<dbReference type="HOGENOM" id="CLU_2426893_0_0_1"/>
<proteinExistence type="predicted"/>
<sequence>MIPRASTVLPIIVTQPAGFHHQTTGRGGIAKGSESLMFWKTVRKGRGYRPNAKSIDGKEFDADGSDILPPNTTPNTAEPARRFRGAAPSSH</sequence>
<protein>
    <submittedName>
        <fullName evidence="2">Uncharacterized protein</fullName>
    </submittedName>
</protein>
<dbReference type="AlphaFoldDB" id="E3QZE1"/>
<dbReference type="GeneID" id="24416738"/>
<keyword evidence="3" id="KW-1185">Reference proteome</keyword>
<reference evidence="3" key="1">
    <citation type="journal article" date="2012" name="Nat. Genet.">
        <title>Lifestyle transitions in plant pathogenic Colletotrichum fungi deciphered by genome and transcriptome analyses.</title>
        <authorList>
            <person name="O'Connell R.J."/>
            <person name="Thon M.R."/>
            <person name="Hacquard S."/>
            <person name="Amyotte S.G."/>
            <person name="Kleemann J."/>
            <person name="Torres M.F."/>
            <person name="Damm U."/>
            <person name="Buiate E.A."/>
            <person name="Epstein L."/>
            <person name="Alkan N."/>
            <person name="Altmueller J."/>
            <person name="Alvarado-Balderrama L."/>
            <person name="Bauser C.A."/>
            <person name="Becker C."/>
            <person name="Birren B.W."/>
            <person name="Chen Z."/>
            <person name="Choi J."/>
            <person name="Crouch J.A."/>
            <person name="Duvick J.P."/>
            <person name="Farman M.A."/>
            <person name="Gan P."/>
            <person name="Heiman D."/>
            <person name="Henrissat B."/>
            <person name="Howard R.J."/>
            <person name="Kabbage M."/>
            <person name="Koch C."/>
            <person name="Kracher B."/>
            <person name="Kubo Y."/>
            <person name="Law A.D."/>
            <person name="Lebrun M.-H."/>
            <person name="Lee Y.-H."/>
            <person name="Miyara I."/>
            <person name="Moore N."/>
            <person name="Neumann U."/>
            <person name="Nordstroem K."/>
            <person name="Panaccione D.G."/>
            <person name="Panstruga R."/>
            <person name="Place M."/>
            <person name="Proctor R.H."/>
            <person name="Prusky D."/>
            <person name="Rech G."/>
            <person name="Reinhardt R."/>
            <person name="Rollins J.A."/>
            <person name="Rounsley S."/>
            <person name="Schardl C.L."/>
            <person name="Schwartz D.C."/>
            <person name="Shenoy N."/>
            <person name="Shirasu K."/>
            <person name="Sikhakolli U.R."/>
            <person name="Stueber K."/>
            <person name="Sukno S.A."/>
            <person name="Sweigard J.A."/>
            <person name="Takano Y."/>
            <person name="Takahara H."/>
            <person name="Trail F."/>
            <person name="van der Does H.C."/>
            <person name="Voll L.M."/>
            <person name="Will I."/>
            <person name="Young S."/>
            <person name="Zeng Q."/>
            <person name="Zhang J."/>
            <person name="Zhou S."/>
            <person name="Dickman M.B."/>
            <person name="Schulze-Lefert P."/>
            <person name="Ver Loren van Themaat E."/>
            <person name="Ma L.-J."/>
            <person name="Vaillancourt L.J."/>
        </authorList>
    </citation>
    <scope>NUCLEOTIDE SEQUENCE [LARGE SCALE GENOMIC DNA]</scope>
    <source>
        <strain evidence="3">M1.001 / M2 / FGSC 10212</strain>
    </source>
</reference>
<evidence type="ECO:0000313" key="3">
    <source>
        <dbReference type="Proteomes" id="UP000008782"/>
    </source>
</evidence>
<feature type="region of interest" description="Disordered" evidence="1">
    <location>
        <begin position="50"/>
        <end position="91"/>
    </location>
</feature>
<accession>E3QZE1</accession>
<dbReference type="VEuPathDB" id="FungiDB:GLRG_11374"/>
<evidence type="ECO:0000256" key="1">
    <source>
        <dbReference type="SAM" id="MobiDB-lite"/>
    </source>
</evidence>
<name>E3QZE1_COLGM</name>
<evidence type="ECO:0000313" key="2">
    <source>
        <dbReference type="EMBL" id="EFQ36229.1"/>
    </source>
</evidence>
<dbReference type="Proteomes" id="UP000008782">
    <property type="component" value="Unassembled WGS sequence"/>
</dbReference>
<gene>
    <name evidence="2" type="ORF">GLRG_11374</name>
</gene>
<dbReference type="RefSeq" id="XP_008100249.1">
    <property type="nucleotide sequence ID" value="XM_008102058.1"/>
</dbReference>